<evidence type="ECO:0000313" key="1">
    <source>
        <dbReference type="EMBL" id="KAL3286335.1"/>
    </source>
</evidence>
<dbReference type="AlphaFoldDB" id="A0ABD2P631"/>
<dbReference type="Gene3D" id="3.40.1440.10">
    <property type="entry name" value="GIY-YIG endonuclease"/>
    <property type="match status" value="1"/>
</dbReference>
<evidence type="ECO:0000313" key="2">
    <source>
        <dbReference type="Proteomes" id="UP001516400"/>
    </source>
</evidence>
<proteinExistence type="predicted"/>
<dbReference type="EMBL" id="JABFTP020000185">
    <property type="protein sequence ID" value="KAL3286335.1"/>
    <property type="molecule type" value="Genomic_DNA"/>
</dbReference>
<comment type="caution">
    <text evidence="1">The sequence shown here is derived from an EMBL/GenBank/DDBJ whole genome shotgun (WGS) entry which is preliminary data.</text>
</comment>
<name>A0ABD2P631_9CUCU</name>
<gene>
    <name evidence="1" type="ORF">HHI36_000843</name>
</gene>
<evidence type="ECO:0008006" key="3">
    <source>
        <dbReference type="Google" id="ProtNLM"/>
    </source>
</evidence>
<reference evidence="1 2" key="1">
    <citation type="journal article" date="2021" name="BMC Biol.">
        <title>Horizontally acquired antibacterial genes associated with adaptive radiation of ladybird beetles.</title>
        <authorList>
            <person name="Li H.S."/>
            <person name="Tang X.F."/>
            <person name="Huang Y.H."/>
            <person name="Xu Z.Y."/>
            <person name="Chen M.L."/>
            <person name="Du X.Y."/>
            <person name="Qiu B.Y."/>
            <person name="Chen P.T."/>
            <person name="Zhang W."/>
            <person name="Slipinski A."/>
            <person name="Escalona H.E."/>
            <person name="Waterhouse R.M."/>
            <person name="Zwick A."/>
            <person name="Pang H."/>
        </authorList>
    </citation>
    <scope>NUCLEOTIDE SEQUENCE [LARGE SCALE GENOMIC DNA]</scope>
    <source>
        <strain evidence="1">SYSU2018</strain>
    </source>
</reference>
<sequence>MSHILRDEDTRVVKYCTKTGQTLSDNLTPNCVYKFECNNCSARYVGQTKQLLQNRMRGQKSDCDLARKNKSKKPIATVLHALKYNYEFDYENPKVLALEPNLNRRLFKEMIFINKIQNCVNSKVDTRGLSAIYSNIIDQINIRFPPD</sequence>
<protein>
    <recommendedName>
        <fullName evidence="3">GIY-YIG domain-containing protein</fullName>
    </recommendedName>
</protein>
<organism evidence="1 2">
    <name type="scientific">Cryptolaemus montrouzieri</name>
    <dbReference type="NCBI Taxonomy" id="559131"/>
    <lineage>
        <taxon>Eukaryota</taxon>
        <taxon>Metazoa</taxon>
        <taxon>Ecdysozoa</taxon>
        <taxon>Arthropoda</taxon>
        <taxon>Hexapoda</taxon>
        <taxon>Insecta</taxon>
        <taxon>Pterygota</taxon>
        <taxon>Neoptera</taxon>
        <taxon>Endopterygota</taxon>
        <taxon>Coleoptera</taxon>
        <taxon>Polyphaga</taxon>
        <taxon>Cucujiformia</taxon>
        <taxon>Coccinelloidea</taxon>
        <taxon>Coccinellidae</taxon>
        <taxon>Scymninae</taxon>
        <taxon>Scymnini</taxon>
        <taxon>Cryptolaemus</taxon>
    </lineage>
</organism>
<keyword evidence="2" id="KW-1185">Reference proteome</keyword>
<accession>A0ABD2P631</accession>
<dbReference type="InterPro" id="IPR035901">
    <property type="entry name" value="GIY-YIG_endonuc_sf"/>
</dbReference>
<dbReference type="Proteomes" id="UP001516400">
    <property type="component" value="Unassembled WGS sequence"/>
</dbReference>